<dbReference type="RefSeq" id="WP_307177551.1">
    <property type="nucleotide sequence ID" value="NZ_JAUSYP010000001.1"/>
</dbReference>
<name>A0ABU0QVI0_9ACTN</name>
<keyword evidence="2" id="KW-1185">Reference proteome</keyword>
<gene>
    <name evidence="1" type="ORF">QF034_005609</name>
</gene>
<organism evidence="1 2">
    <name type="scientific">Streptomyces africanus</name>
    <dbReference type="NCBI Taxonomy" id="231024"/>
    <lineage>
        <taxon>Bacteria</taxon>
        <taxon>Bacillati</taxon>
        <taxon>Actinomycetota</taxon>
        <taxon>Actinomycetes</taxon>
        <taxon>Kitasatosporales</taxon>
        <taxon>Streptomycetaceae</taxon>
        <taxon>Streptomyces</taxon>
    </lineage>
</organism>
<accession>A0ABU0QVI0</accession>
<comment type="caution">
    <text evidence="1">The sequence shown here is derived from an EMBL/GenBank/DDBJ whole genome shotgun (WGS) entry which is preliminary data.</text>
</comment>
<evidence type="ECO:0000313" key="1">
    <source>
        <dbReference type="EMBL" id="MDQ0751378.1"/>
    </source>
</evidence>
<reference evidence="1 2" key="1">
    <citation type="submission" date="2023-07" db="EMBL/GenBank/DDBJ databases">
        <title>Comparative genomics of wheat-associated soil bacteria to identify genetic determinants of phenazine resistance.</title>
        <authorList>
            <person name="Mouncey N."/>
        </authorList>
    </citation>
    <scope>NUCLEOTIDE SEQUENCE [LARGE SCALE GENOMIC DNA]</scope>
    <source>
        <strain evidence="1 2">B3I12</strain>
    </source>
</reference>
<dbReference type="Proteomes" id="UP001232755">
    <property type="component" value="Unassembled WGS sequence"/>
</dbReference>
<dbReference type="EMBL" id="JAUSYP010000001">
    <property type="protein sequence ID" value="MDQ0751378.1"/>
    <property type="molecule type" value="Genomic_DNA"/>
</dbReference>
<sequence>MKMEAKWVNVPGQWPGDHGFARTYDEPHAEAQRCPRVKPARGSEDEILADELAALGAASGGSGHLTRLVAKAMRKNVHEIDLVMPLPFDEAVKRVAEVLGRAGRAGGSMQVEHGVDQETIRVVAGGGFGGLNPVVVTALVTGSGVGGAKVRLRAAAKEGLVKQRAGEKTAARLAASLSE</sequence>
<evidence type="ECO:0000313" key="2">
    <source>
        <dbReference type="Proteomes" id="UP001232755"/>
    </source>
</evidence>
<proteinExistence type="predicted"/>
<protein>
    <submittedName>
        <fullName evidence="1">Uncharacterized protein</fullName>
    </submittedName>
</protein>